<name>A0A848KWU1_9ACTN</name>
<comment type="caution">
    <text evidence="2">The sequence shown here is derived from an EMBL/GenBank/DDBJ whole genome shotgun (WGS) entry which is preliminary data.</text>
</comment>
<dbReference type="Gene3D" id="1.10.10.2120">
    <property type="match status" value="1"/>
</dbReference>
<protein>
    <submittedName>
        <fullName evidence="2">Penicillin acyltransferase</fullName>
    </submittedName>
</protein>
<dbReference type="InterPro" id="IPR005079">
    <property type="entry name" value="Peptidase_C45_hydrolase"/>
</dbReference>
<gene>
    <name evidence="2" type="ORF">HH308_08915</name>
</gene>
<dbReference type="NCBIfam" id="NF040521">
    <property type="entry name" value="C45_proenzyme"/>
    <property type="match status" value="1"/>
</dbReference>
<dbReference type="GO" id="GO:0016746">
    <property type="term" value="F:acyltransferase activity"/>
    <property type="evidence" value="ECO:0007669"/>
    <property type="project" value="UniProtKB-KW"/>
</dbReference>
<dbReference type="InterPro" id="IPR047801">
    <property type="entry name" value="Peptidase_C45"/>
</dbReference>
<keyword evidence="3" id="KW-1185">Reference proteome</keyword>
<accession>A0A848KWU1</accession>
<dbReference type="Pfam" id="PF03417">
    <property type="entry name" value="AAT"/>
    <property type="match status" value="1"/>
</dbReference>
<organism evidence="2 3">
    <name type="scientific">Gordonia asplenii</name>
    <dbReference type="NCBI Taxonomy" id="2725283"/>
    <lineage>
        <taxon>Bacteria</taxon>
        <taxon>Bacillati</taxon>
        <taxon>Actinomycetota</taxon>
        <taxon>Actinomycetes</taxon>
        <taxon>Mycobacteriales</taxon>
        <taxon>Gordoniaceae</taxon>
        <taxon>Gordonia</taxon>
    </lineage>
</organism>
<dbReference type="PANTHER" id="PTHR34180:SF1">
    <property type="entry name" value="BETA-ALANYL-DOPAMINE_CARCININE HYDROLASE"/>
    <property type="match status" value="1"/>
</dbReference>
<dbReference type="RefSeq" id="WP_170193831.1">
    <property type="nucleotide sequence ID" value="NZ_JABBNB010000007.1"/>
</dbReference>
<evidence type="ECO:0000313" key="3">
    <source>
        <dbReference type="Proteomes" id="UP000550729"/>
    </source>
</evidence>
<keyword evidence="2" id="KW-0808">Transferase</keyword>
<dbReference type="InterPro" id="IPR047794">
    <property type="entry name" value="C45_proenzyme-like"/>
</dbReference>
<feature type="domain" description="Peptidase C45 hydrolase" evidence="1">
    <location>
        <begin position="123"/>
        <end position="348"/>
    </location>
</feature>
<reference evidence="2 3" key="1">
    <citation type="submission" date="2020-04" db="EMBL/GenBank/DDBJ databases">
        <title>Gordonia sp. nov. TBRC 11910.</title>
        <authorList>
            <person name="Suriyachadkun C."/>
        </authorList>
    </citation>
    <scope>NUCLEOTIDE SEQUENCE [LARGE SCALE GENOMIC DNA]</scope>
    <source>
        <strain evidence="2 3">TBRC 11910</strain>
    </source>
</reference>
<keyword evidence="2" id="KW-0012">Acyltransferase</keyword>
<evidence type="ECO:0000313" key="2">
    <source>
        <dbReference type="EMBL" id="NMO01335.1"/>
    </source>
</evidence>
<proteinExistence type="predicted"/>
<dbReference type="PANTHER" id="PTHR34180">
    <property type="entry name" value="PEPTIDASE C45"/>
    <property type="match status" value="1"/>
</dbReference>
<sequence length="368" mass="38388">MRAGEPLHLSIDASSAADRGRARGQVLREVLPGVLELYSRLFASIGVTERQLREHAGRIGDSVARWHEATAAELAGVATGSGLEPWNVLALNGRTEILALAGSASPECSTLVIDPTPESVSPFGIQTWDWHDELSRGWHTQSVAGTRVGYTGLTEAGILAKIGINDAGVGVFFNILGHRDDAPTAVPIHLLAARLLADAESVAEAIDIVAQTPMASSGALTLVDRDSVACVEISPAGTAILLPRNGFVVHTNHFLAASNAMGEKSGLYDPDSQQRLALIEARMADAVRAGSVPTCAVDLAQVLRSGPGEPQLCCVPSPDAQFGDRWSTLATIALSPASCTAQIKVGSPVADTEFRTMVAPGATVGGLR</sequence>
<dbReference type="AlphaFoldDB" id="A0A848KWU1"/>
<dbReference type="Gene3D" id="3.60.60.10">
    <property type="entry name" value="Penicillin V Acylase, Chain A"/>
    <property type="match status" value="1"/>
</dbReference>
<evidence type="ECO:0000259" key="1">
    <source>
        <dbReference type="Pfam" id="PF03417"/>
    </source>
</evidence>
<dbReference type="Proteomes" id="UP000550729">
    <property type="component" value="Unassembled WGS sequence"/>
</dbReference>
<dbReference type="EMBL" id="JABBNB010000007">
    <property type="protein sequence ID" value="NMO01335.1"/>
    <property type="molecule type" value="Genomic_DNA"/>
</dbReference>